<dbReference type="Pfam" id="PF01497">
    <property type="entry name" value="Peripla_BP_2"/>
    <property type="match status" value="1"/>
</dbReference>
<comment type="caution">
    <text evidence="4">The sequence shown here is derived from an EMBL/GenBank/DDBJ whole genome shotgun (WGS) entry which is preliminary data.</text>
</comment>
<feature type="chain" id="PRO_5037552735" evidence="2">
    <location>
        <begin position="21"/>
        <end position="291"/>
    </location>
</feature>
<dbReference type="EMBL" id="JACOFV010000005">
    <property type="protein sequence ID" value="MBC3861910.1"/>
    <property type="molecule type" value="Genomic_DNA"/>
</dbReference>
<dbReference type="PROSITE" id="PS50983">
    <property type="entry name" value="FE_B12_PBP"/>
    <property type="match status" value="1"/>
</dbReference>
<evidence type="ECO:0000313" key="4">
    <source>
        <dbReference type="EMBL" id="MBC3861910.1"/>
    </source>
</evidence>
<dbReference type="PANTHER" id="PTHR30535">
    <property type="entry name" value="VITAMIN B12-BINDING PROTEIN"/>
    <property type="match status" value="1"/>
</dbReference>
<dbReference type="Proteomes" id="UP000634011">
    <property type="component" value="Unassembled WGS sequence"/>
</dbReference>
<reference evidence="4" key="1">
    <citation type="submission" date="2020-08" db="EMBL/GenBank/DDBJ databases">
        <title>Novel species isolated from subtropical streams in China.</title>
        <authorList>
            <person name="Lu H."/>
        </authorList>
    </citation>
    <scope>NUCLEOTIDE SEQUENCE</scope>
    <source>
        <strain evidence="4">KACC 12607</strain>
    </source>
</reference>
<evidence type="ECO:0000259" key="3">
    <source>
        <dbReference type="PROSITE" id="PS50983"/>
    </source>
</evidence>
<dbReference type="InterPro" id="IPR050902">
    <property type="entry name" value="ABC_Transporter_SBP"/>
</dbReference>
<accession>A0A923HF59</accession>
<dbReference type="InterPro" id="IPR054828">
    <property type="entry name" value="Vit_B12_bind_prot"/>
</dbReference>
<keyword evidence="5" id="KW-1185">Reference proteome</keyword>
<proteinExistence type="predicted"/>
<sequence length="291" mass="31763">MLHHLGSFFLLSLTVATSFAAVSVKDDAMHTVTLTQPAQRIVSLAPHATELLFEAGAAKSVVAVSDYSNFPEAAKNLPSVGNVFAMDTERLLAIKPDLVVIWGTGNGKVLASKLRSNHITVFESEPRNYEMVATSIERLSILAGTETVGKAAAAKFRQRLEDLRKTYRQPDSSTPVTVFYEVWNKPLMTLNDEHMISAAIRLCGGRNVFGRLKELSPTITTEALLSSNPDAIITGGENADALNEWRSFKTLTAVKKNHLYAVKGDLLNRAGPRILDGTEVLCKQIALAREK</sequence>
<feature type="signal peptide" evidence="2">
    <location>
        <begin position="1"/>
        <end position="20"/>
    </location>
</feature>
<dbReference type="SUPFAM" id="SSF53807">
    <property type="entry name" value="Helical backbone' metal receptor"/>
    <property type="match status" value="1"/>
</dbReference>
<dbReference type="InterPro" id="IPR002491">
    <property type="entry name" value="ABC_transptr_periplasmic_BD"/>
</dbReference>
<dbReference type="GO" id="GO:0071281">
    <property type="term" value="P:cellular response to iron ion"/>
    <property type="evidence" value="ECO:0007669"/>
    <property type="project" value="TreeGrafter"/>
</dbReference>
<evidence type="ECO:0000256" key="2">
    <source>
        <dbReference type="SAM" id="SignalP"/>
    </source>
</evidence>
<gene>
    <name evidence="4" type="ORF">H8K32_07355</name>
</gene>
<name>A0A923HF59_9BURK</name>
<dbReference type="PANTHER" id="PTHR30535:SF34">
    <property type="entry name" value="MOLYBDATE-BINDING PROTEIN MOLA"/>
    <property type="match status" value="1"/>
</dbReference>
<dbReference type="AlphaFoldDB" id="A0A923HF59"/>
<dbReference type="CDD" id="cd01144">
    <property type="entry name" value="BtuF"/>
    <property type="match status" value="1"/>
</dbReference>
<feature type="domain" description="Fe/B12 periplasmic-binding" evidence="3">
    <location>
        <begin position="40"/>
        <end position="291"/>
    </location>
</feature>
<evidence type="ECO:0000256" key="1">
    <source>
        <dbReference type="ARBA" id="ARBA00022729"/>
    </source>
</evidence>
<organism evidence="4 5">
    <name type="scientific">Undibacterium jejuense</name>
    <dbReference type="NCBI Taxonomy" id="1344949"/>
    <lineage>
        <taxon>Bacteria</taxon>
        <taxon>Pseudomonadati</taxon>
        <taxon>Pseudomonadota</taxon>
        <taxon>Betaproteobacteria</taxon>
        <taxon>Burkholderiales</taxon>
        <taxon>Oxalobacteraceae</taxon>
        <taxon>Undibacterium</taxon>
    </lineage>
</organism>
<dbReference type="Gene3D" id="3.40.50.1980">
    <property type="entry name" value="Nitrogenase molybdenum iron protein domain"/>
    <property type="match status" value="2"/>
</dbReference>
<evidence type="ECO:0000313" key="5">
    <source>
        <dbReference type="Proteomes" id="UP000634011"/>
    </source>
</evidence>
<keyword evidence="1 2" id="KW-0732">Signal</keyword>
<dbReference type="NCBIfam" id="NF038402">
    <property type="entry name" value="TroA_like"/>
    <property type="match status" value="1"/>
</dbReference>
<protein>
    <submittedName>
        <fullName evidence="4">Cobalamin-binding protein</fullName>
    </submittedName>
</protein>
<dbReference type="RefSeq" id="WP_186911833.1">
    <property type="nucleotide sequence ID" value="NZ_JACOFV010000005.1"/>
</dbReference>